<dbReference type="OrthoDB" id="8019836at2"/>
<dbReference type="GO" id="GO:0007156">
    <property type="term" value="P:homophilic cell adhesion via plasma membrane adhesion molecules"/>
    <property type="evidence" value="ECO:0007669"/>
    <property type="project" value="InterPro"/>
</dbReference>
<dbReference type="PANTHER" id="PTHR38340:SF1">
    <property type="entry name" value="S-LAYER PROTEIN"/>
    <property type="match status" value="1"/>
</dbReference>
<evidence type="ECO:0000256" key="1">
    <source>
        <dbReference type="ARBA" id="ARBA00004613"/>
    </source>
</evidence>
<protein>
    <recommendedName>
        <fullName evidence="3">Cadherin domain-containing protein</fullName>
    </recommendedName>
</protein>
<dbReference type="PROSITE" id="PS50268">
    <property type="entry name" value="CADHERIN_2"/>
    <property type="match status" value="1"/>
</dbReference>
<dbReference type="Gene3D" id="2.150.10.10">
    <property type="entry name" value="Serralysin-like metalloprotease, C-terminal"/>
    <property type="match status" value="2"/>
</dbReference>
<dbReference type="InterPro" id="IPR015919">
    <property type="entry name" value="Cadherin-like_sf"/>
</dbReference>
<sequence>MPSVIYTQENPIQYPLIHDGYDLIVLNVDNPDGGSAVLIATNTGHILISKGRTITNGYDILQLMGHLGTVTNEGTLRTTSGDGAAIRFAVSAADHTVNNMGTIDAGGAGILFMQGGAHIVDNVGTITAGGLVISGNVDSDRVINAGTLRTTSAAPDAVLMDLGDGHDFYNGLMGRALGGTIKLGSGNDTAYGGVEAEIFAGGEGNDSIDGGAGNDTVNYSDATGGVSVDLSRTTSQAINGGQGSDTLIDIENVIGSAHNDTLVGSTGNNTLNGGGGTDTVRYTGSSAAKVDLRIQIAQPTGGYGSDMLIGITNLEGGSGADRFIGNEAHNRLVGGSGSDTLIGGGGNDTLDGGSGEDMAEFSGGRAEYKIVHNADGTVTVEHLLGNSENGTDTLKDIRLVKFADQTIALTNRAATNISLSSTSVSESTAVGASVADLYSSDPDADDLFYTLVSNAGGFFGLNSSNEIVLARALDYETAAEHAITVKVQDAYGGEFTKSFTITIRNVVETNPLVRTGTAKAETVTGESGNDRLFGLSGNDQLSGQIGNDTLTGGTGNDTLFGGDGKDVFVFDQKPAASNRDAVADFLPVDDVVHLSKKVFSKLSKGTLSSKAFLIGDHFKDKDDRVLYLKKAGALFYDPDGSGSAKAIQFASIGKNLKITHKDFFVI</sequence>
<dbReference type="PRINTS" id="PR00313">
    <property type="entry name" value="CABNDNGRPT"/>
</dbReference>
<dbReference type="InterPro" id="IPR002126">
    <property type="entry name" value="Cadherin-like_dom"/>
</dbReference>
<accession>A0A1B2EGM7</accession>
<proteinExistence type="predicted"/>
<dbReference type="PANTHER" id="PTHR38340">
    <property type="entry name" value="S-LAYER PROTEIN"/>
    <property type="match status" value="1"/>
</dbReference>
<dbReference type="Pfam" id="PF00028">
    <property type="entry name" value="Cadherin"/>
    <property type="match status" value="1"/>
</dbReference>
<comment type="subcellular location">
    <subcellularLocation>
        <location evidence="1">Secreted</location>
    </subcellularLocation>
</comment>
<dbReference type="AlphaFoldDB" id="A0A1B2EGM7"/>
<dbReference type="CDD" id="cd11304">
    <property type="entry name" value="Cadherin_repeat"/>
    <property type="match status" value="1"/>
</dbReference>
<dbReference type="GO" id="GO:0016020">
    <property type="term" value="C:membrane"/>
    <property type="evidence" value="ECO:0007669"/>
    <property type="project" value="InterPro"/>
</dbReference>
<dbReference type="InterPro" id="IPR050557">
    <property type="entry name" value="RTX_toxin/Mannuronan_C5-epim"/>
</dbReference>
<dbReference type="KEGG" id="moc:BB934_12975"/>
<dbReference type="EMBL" id="CP016616">
    <property type="protein sequence ID" value="ANY79012.1"/>
    <property type="molecule type" value="Genomic_DNA"/>
</dbReference>
<dbReference type="InterPro" id="IPR001343">
    <property type="entry name" value="Hemolysn_Ca-bd"/>
</dbReference>
<dbReference type="GO" id="GO:0005576">
    <property type="term" value="C:extracellular region"/>
    <property type="evidence" value="ECO:0007669"/>
    <property type="project" value="UniProtKB-SubCell"/>
</dbReference>
<organism evidence="4">
    <name type="scientific">Microvirga ossetica</name>
    <dbReference type="NCBI Taxonomy" id="1882682"/>
    <lineage>
        <taxon>Bacteria</taxon>
        <taxon>Pseudomonadati</taxon>
        <taxon>Pseudomonadota</taxon>
        <taxon>Alphaproteobacteria</taxon>
        <taxon>Hyphomicrobiales</taxon>
        <taxon>Methylobacteriaceae</taxon>
        <taxon>Microvirga</taxon>
    </lineage>
</organism>
<dbReference type="PROSITE" id="PS00330">
    <property type="entry name" value="HEMOLYSIN_CALCIUM"/>
    <property type="match status" value="3"/>
</dbReference>
<name>A0A1B2EGM7_9HYPH</name>
<dbReference type="Pfam" id="PF00353">
    <property type="entry name" value="HemolysinCabind"/>
    <property type="match status" value="4"/>
</dbReference>
<evidence type="ECO:0000259" key="3">
    <source>
        <dbReference type="PROSITE" id="PS50268"/>
    </source>
</evidence>
<dbReference type="InterPro" id="IPR018511">
    <property type="entry name" value="Hemolysin-typ_Ca-bd_CS"/>
</dbReference>
<keyword evidence="2" id="KW-0964">Secreted</keyword>
<dbReference type="SMART" id="SM00112">
    <property type="entry name" value="CA"/>
    <property type="match status" value="1"/>
</dbReference>
<gene>
    <name evidence="4" type="ORF">BB934_12975</name>
</gene>
<feature type="domain" description="Cadherin" evidence="3">
    <location>
        <begin position="416"/>
        <end position="513"/>
    </location>
</feature>
<dbReference type="SUPFAM" id="SSF49313">
    <property type="entry name" value="Cadherin-like"/>
    <property type="match status" value="1"/>
</dbReference>
<evidence type="ECO:0000313" key="4">
    <source>
        <dbReference type="EMBL" id="ANY79012.1"/>
    </source>
</evidence>
<reference evidence="4" key="1">
    <citation type="submission" date="2016-07" db="EMBL/GenBank/DDBJ databases">
        <title>Microvirga ossetica sp. nov. a new species of rhizobia isolated from root nodules of the legume species Vicia alpestris Steven originated from North Ossetia region in the Caucasus.</title>
        <authorList>
            <person name="Safronova V.I."/>
            <person name="Kuznetsova I.G."/>
            <person name="Sazanova A.L."/>
            <person name="Belimov A."/>
            <person name="Andronov E."/>
            <person name="Osledkin Y.S."/>
            <person name="Onishchuk O.P."/>
            <person name="Kurchak O.N."/>
            <person name="Shaposhnikov A.I."/>
            <person name="Willems A."/>
            <person name="Tikhonovich I.A."/>
        </authorList>
    </citation>
    <scope>NUCLEOTIDE SEQUENCE [LARGE SCALE GENOMIC DNA]</scope>
    <source>
        <strain evidence="4">V5/3M</strain>
    </source>
</reference>
<dbReference type="SUPFAM" id="SSF51120">
    <property type="entry name" value="beta-Roll"/>
    <property type="match status" value="2"/>
</dbReference>
<dbReference type="InterPro" id="IPR011049">
    <property type="entry name" value="Serralysin-like_metalloprot_C"/>
</dbReference>
<evidence type="ECO:0000256" key="2">
    <source>
        <dbReference type="ARBA" id="ARBA00022525"/>
    </source>
</evidence>
<dbReference type="GO" id="GO:0005509">
    <property type="term" value="F:calcium ion binding"/>
    <property type="evidence" value="ECO:0007669"/>
    <property type="project" value="InterPro"/>
</dbReference>